<sequence>MSDLSGLYQELILDHSKRRVGDGPLADPQASHHEVNPTCGDEITLGIRLDPSGSTVEAIGWEGDGCSISMASASALSELVVGADVEHAREVIDAFRAMLRSKGAGEPDEDLLGDAIAFHGVSKYVMRVKCAMLSWVALEACLNEAQATGGTAGASAPTPSEDA</sequence>
<comment type="caution">
    <text evidence="2">The sequence shown here is derived from an EMBL/GenBank/DDBJ whole genome shotgun (WGS) entry which is preliminary data.</text>
</comment>
<dbReference type="EMBL" id="JAMZDY010000001">
    <property type="protein sequence ID" value="MCP2369735.1"/>
    <property type="molecule type" value="Genomic_DNA"/>
</dbReference>
<keyword evidence="3" id="KW-1185">Reference proteome</keyword>
<organism evidence="2 3">
    <name type="scientific">Agromyces terreus</name>
    <dbReference type="NCBI Taxonomy" id="424795"/>
    <lineage>
        <taxon>Bacteria</taxon>
        <taxon>Bacillati</taxon>
        <taxon>Actinomycetota</taxon>
        <taxon>Actinomycetes</taxon>
        <taxon>Micrococcales</taxon>
        <taxon>Microbacteriaceae</taxon>
        <taxon>Agromyces</taxon>
    </lineage>
</organism>
<protein>
    <submittedName>
        <fullName evidence="2">Nitrogen fixation NifU-like protein</fullName>
    </submittedName>
</protein>
<dbReference type="GO" id="GO:0005506">
    <property type="term" value="F:iron ion binding"/>
    <property type="evidence" value="ECO:0007669"/>
    <property type="project" value="InterPro"/>
</dbReference>
<reference evidence="2" key="1">
    <citation type="submission" date="2022-06" db="EMBL/GenBank/DDBJ databases">
        <title>Sequencing the genomes of 1000 actinobacteria strains.</title>
        <authorList>
            <person name="Klenk H.-P."/>
        </authorList>
    </citation>
    <scope>NUCLEOTIDE SEQUENCE</scope>
    <source>
        <strain evidence="2">DSM 22016</strain>
    </source>
</reference>
<name>A0A9X2GVG2_9MICO</name>
<dbReference type="PANTHER" id="PTHR10093">
    <property type="entry name" value="IRON-SULFUR CLUSTER ASSEMBLY ENZYME NIFU HOMOLOG"/>
    <property type="match status" value="1"/>
</dbReference>
<dbReference type="OrthoDB" id="9804157at2"/>
<feature type="domain" description="NIF system FeS cluster assembly NifU N-terminal" evidence="1">
    <location>
        <begin position="8"/>
        <end position="130"/>
    </location>
</feature>
<dbReference type="GO" id="GO:0051536">
    <property type="term" value="F:iron-sulfur cluster binding"/>
    <property type="evidence" value="ECO:0007669"/>
    <property type="project" value="InterPro"/>
</dbReference>
<proteinExistence type="predicted"/>
<dbReference type="Gene3D" id="3.90.1010.10">
    <property type="match status" value="1"/>
</dbReference>
<dbReference type="AlphaFoldDB" id="A0A9X2GVG2"/>
<accession>A0A9X2GVG2</accession>
<evidence type="ECO:0000313" key="3">
    <source>
        <dbReference type="Proteomes" id="UP001139722"/>
    </source>
</evidence>
<evidence type="ECO:0000313" key="2">
    <source>
        <dbReference type="EMBL" id="MCP2369735.1"/>
    </source>
</evidence>
<evidence type="ECO:0000259" key="1">
    <source>
        <dbReference type="Pfam" id="PF01592"/>
    </source>
</evidence>
<dbReference type="Pfam" id="PF01592">
    <property type="entry name" value="NifU_N"/>
    <property type="match status" value="1"/>
</dbReference>
<dbReference type="SUPFAM" id="SSF82649">
    <property type="entry name" value="SufE/NifU"/>
    <property type="match status" value="1"/>
</dbReference>
<dbReference type="InterPro" id="IPR002871">
    <property type="entry name" value="NIF_FeS_clus_asmbl_NifU_N"/>
</dbReference>
<dbReference type="Proteomes" id="UP001139722">
    <property type="component" value="Unassembled WGS sequence"/>
</dbReference>
<dbReference type="CDD" id="cd06664">
    <property type="entry name" value="IscU_like"/>
    <property type="match status" value="1"/>
</dbReference>
<dbReference type="RefSeq" id="WP_156998919.1">
    <property type="nucleotide sequence ID" value="NZ_BAAANU010000062.1"/>
</dbReference>
<dbReference type="NCBIfam" id="TIGR01994">
    <property type="entry name" value="SUF_scaf_2"/>
    <property type="match status" value="1"/>
</dbReference>
<dbReference type="GO" id="GO:0016226">
    <property type="term" value="P:iron-sulfur cluster assembly"/>
    <property type="evidence" value="ECO:0007669"/>
    <property type="project" value="InterPro"/>
</dbReference>
<gene>
    <name evidence="2" type="ORF">BJ978_000411</name>
</gene>